<evidence type="ECO:0000256" key="1">
    <source>
        <dbReference type="ARBA" id="ARBA00001623"/>
    </source>
</evidence>
<evidence type="ECO:0000256" key="6">
    <source>
        <dbReference type="ARBA" id="ARBA00022833"/>
    </source>
</evidence>
<gene>
    <name evidence="7 9" type="primary">gloB</name>
    <name evidence="9" type="ORF">H7A79_1192</name>
</gene>
<dbReference type="UniPathway" id="UPA00619">
    <property type="reaction ID" value="UER00676"/>
</dbReference>
<dbReference type="Proteomes" id="UP000516412">
    <property type="component" value="Chromosome"/>
</dbReference>
<keyword evidence="6 7" id="KW-0862">Zinc</keyword>
<feature type="binding site" evidence="7">
    <location>
        <position position="133"/>
    </location>
    <ligand>
        <name>Zn(2+)</name>
        <dbReference type="ChEBI" id="CHEBI:29105"/>
        <label>2</label>
    </ligand>
</feature>
<dbReference type="GO" id="GO:0046872">
    <property type="term" value="F:metal ion binding"/>
    <property type="evidence" value="ECO:0007669"/>
    <property type="project" value="UniProtKB-KW"/>
</dbReference>
<protein>
    <recommendedName>
        <fullName evidence="7">Hydroxyacylglutathione hydrolase</fullName>
        <ecNumber evidence="7">3.1.2.6</ecNumber>
    </recommendedName>
    <alternativeName>
        <fullName evidence="7">Glyoxalase II</fullName>
        <shortName evidence="7">Glx II</shortName>
    </alternativeName>
</protein>
<feature type="binding site" evidence="7">
    <location>
        <position position="61"/>
    </location>
    <ligand>
        <name>Zn(2+)</name>
        <dbReference type="ChEBI" id="CHEBI:29105"/>
        <label>2</label>
    </ligand>
</feature>
<dbReference type="HAMAP" id="MF_01374">
    <property type="entry name" value="Glyoxalase_2"/>
    <property type="match status" value="1"/>
</dbReference>
<dbReference type="InterPro" id="IPR035680">
    <property type="entry name" value="Clx_II_MBL"/>
</dbReference>
<dbReference type="InterPro" id="IPR036866">
    <property type="entry name" value="RibonucZ/Hydroxyglut_hydro"/>
</dbReference>
<dbReference type="SMART" id="SM00849">
    <property type="entry name" value="Lactamase_B"/>
    <property type="match status" value="1"/>
</dbReference>
<evidence type="ECO:0000313" key="9">
    <source>
        <dbReference type="EMBL" id="QNT58277.1"/>
    </source>
</evidence>
<feature type="domain" description="Metallo-beta-lactamase" evidence="8">
    <location>
        <begin position="16"/>
        <end position="171"/>
    </location>
</feature>
<dbReference type="PANTHER" id="PTHR43705">
    <property type="entry name" value="HYDROXYACYLGLUTATHIONE HYDROLASE"/>
    <property type="match status" value="1"/>
</dbReference>
<evidence type="ECO:0000256" key="4">
    <source>
        <dbReference type="ARBA" id="ARBA00022723"/>
    </source>
</evidence>
<evidence type="ECO:0000256" key="3">
    <source>
        <dbReference type="ARBA" id="ARBA00006759"/>
    </source>
</evidence>
<organism evidence="9 10">
    <name type="scientific">Neisseria musculi</name>
    <dbReference type="NCBI Taxonomy" id="1815583"/>
    <lineage>
        <taxon>Bacteria</taxon>
        <taxon>Pseudomonadati</taxon>
        <taxon>Pseudomonadota</taxon>
        <taxon>Betaproteobacteria</taxon>
        <taxon>Neisseriales</taxon>
        <taxon>Neisseriaceae</taxon>
        <taxon>Neisseria</taxon>
    </lineage>
</organism>
<dbReference type="Gene3D" id="3.60.15.10">
    <property type="entry name" value="Ribonuclease Z/Hydroxyacylglutathione hydrolase-like"/>
    <property type="match status" value="1"/>
</dbReference>
<dbReference type="InterPro" id="IPR032282">
    <property type="entry name" value="HAGH_C"/>
</dbReference>
<dbReference type="GO" id="GO:0004416">
    <property type="term" value="F:hydroxyacylglutathione hydrolase activity"/>
    <property type="evidence" value="ECO:0007669"/>
    <property type="project" value="UniProtKB-UniRule"/>
</dbReference>
<dbReference type="EMBL" id="CP060414">
    <property type="protein sequence ID" value="QNT58277.1"/>
    <property type="molecule type" value="Genomic_DNA"/>
</dbReference>
<dbReference type="Pfam" id="PF00753">
    <property type="entry name" value="Lactamase_B"/>
    <property type="match status" value="1"/>
</dbReference>
<comment type="similarity">
    <text evidence="3 7">Belongs to the metallo-beta-lactamase superfamily. Glyoxalase II family.</text>
</comment>
<accession>A0A7H1M9G2</accession>
<dbReference type="AlphaFoldDB" id="A0A7H1M9G2"/>
<evidence type="ECO:0000256" key="5">
    <source>
        <dbReference type="ARBA" id="ARBA00022801"/>
    </source>
</evidence>
<dbReference type="PIRSF" id="PIRSF005457">
    <property type="entry name" value="Glx"/>
    <property type="match status" value="1"/>
</dbReference>
<feature type="binding site" evidence="7">
    <location>
        <position position="59"/>
    </location>
    <ligand>
        <name>Zn(2+)</name>
        <dbReference type="ChEBI" id="CHEBI:29105"/>
        <label>1</label>
    </ligand>
</feature>
<dbReference type="NCBIfam" id="TIGR03413">
    <property type="entry name" value="GSH_gloB"/>
    <property type="match status" value="1"/>
</dbReference>
<feature type="binding site" evidence="7">
    <location>
        <position position="133"/>
    </location>
    <ligand>
        <name>Zn(2+)</name>
        <dbReference type="ChEBI" id="CHEBI:29105"/>
        <label>1</label>
    </ligand>
</feature>
<evidence type="ECO:0000256" key="2">
    <source>
        <dbReference type="ARBA" id="ARBA00004963"/>
    </source>
</evidence>
<keyword evidence="10" id="KW-1185">Reference proteome</keyword>
<dbReference type="PANTHER" id="PTHR43705:SF1">
    <property type="entry name" value="HYDROXYACYLGLUTATHIONE HYDROLASE GLOB"/>
    <property type="match status" value="1"/>
</dbReference>
<dbReference type="RefSeq" id="WP_187001430.1">
    <property type="nucleotide sequence ID" value="NZ_CP060414.2"/>
</dbReference>
<dbReference type="EC" id="3.1.2.6" evidence="7"/>
<comment type="catalytic activity">
    <reaction evidence="1 7">
        <text>an S-(2-hydroxyacyl)glutathione + H2O = a 2-hydroxy carboxylate + glutathione + H(+)</text>
        <dbReference type="Rhea" id="RHEA:21864"/>
        <dbReference type="ChEBI" id="CHEBI:15377"/>
        <dbReference type="ChEBI" id="CHEBI:15378"/>
        <dbReference type="ChEBI" id="CHEBI:57925"/>
        <dbReference type="ChEBI" id="CHEBI:58896"/>
        <dbReference type="ChEBI" id="CHEBI:71261"/>
        <dbReference type="EC" id="3.1.2.6"/>
    </reaction>
</comment>
<dbReference type="Pfam" id="PF16123">
    <property type="entry name" value="HAGH_C"/>
    <property type="match status" value="1"/>
</dbReference>
<feature type="binding site" evidence="7">
    <location>
        <position position="112"/>
    </location>
    <ligand>
        <name>Zn(2+)</name>
        <dbReference type="ChEBI" id="CHEBI:29105"/>
        <label>1</label>
    </ligand>
</feature>
<evidence type="ECO:0000256" key="7">
    <source>
        <dbReference type="HAMAP-Rule" id="MF_01374"/>
    </source>
</evidence>
<proteinExistence type="inferred from homology"/>
<comment type="function">
    <text evidence="7">Thiolesterase that catalyzes the hydrolysis of S-D-lactoyl-glutathione to form glutathione and D-lactic acid.</text>
</comment>
<keyword evidence="4 7" id="KW-0479">Metal-binding</keyword>
<comment type="cofactor">
    <cofactor evidence="7">
        <name>Zn(2+)</name>
        <dbReference type="ChEBI" id="CHEBI:29105"/>
    </cofactor>
    <text evidence="7">Binds 2 Zn(2+) ions per subunit.</text>
</comment>
<evidence type="ECO:0000313" key="10">
    <source>
        <dbReference type="Proteomes" id="UP000516412"/>
    </source>
</evidence>
<dbReference type="InterPro" id="IPR017782">
    <property type="entry name" value="Hydroxyacylglutathione_Hdrlase"/>
</dbReference>
<comment type="subunit">
    <text evidence="7">Monomer.</text>
</comment>
<name>A0A7H1M9G2_9NEIS</name>
<sequence>MAAQAFTIHPVAALDDNYIWTVSRNGQAVCIDPGEAGPVLDYLHRHGLSLAEIWITHHHHDHTGGIAGLKQVFPQCTVYGNRDIAAADRYAGEGVQWLFGGCRVEVWHTPGHTAGHLSYLLHDAEGLHVFCGDTLFSAGCGRVFCGTAGQLYVSLQRYAGLPGHTLFYPAHEYTAANLRFAACVEPDNPAVRTARAAAEHMPTLPVSLAHELRINPFLRTGGRQVAQKAAEYSGGKLADGAAVFAALREWKNRF</sequence>
<dbReference type="GO" id="GO:0019243">
    <property type="term" value="P:methylglyoxal catabolic process to D-lactate via S-lactoyl-glutathione"/>
    <property type="evidence" value="ECO:0007669"/>
    <property type="project" value="UniProtKB-UniRule"/>
</dbReference>
<dbReference type="InterPro" id="IPR001279">
    <property type="entry name" value="Metallo-B-lactamas"/>
</dbReference>
<dbReference type="CDD" id="cd07723">
    <property type="entry name" value="hydroxyacylglutathione_hydrolase_MBL-fold"/>
    <property type="match status" value="1"/>
</dbReference>
<comment type="pathway">
    <text evidence="2 7">Secondary metabolite metabolism; methylglyoxal degradation; (R)-lactate from methylglyoxal: step 2/2.</text>
</comment>
<dbReference type="SUPFAM" id="SSF56281">
    <property type="entry name" value="Metallo-hydrolase/oxidoreductase"/>
    <property type="match status" value="1"/>
</dbReference>
<feature type="binding site" evidence="7">
    <location>
        <position position="62"/>
    </location>
    <ligand>
        <name>Zn(2+)</name>
        <dbReference type="ChEBI" id="CHEBI:29105"/>
        <label>2</label>
    </ligand>
</feature>
<reference evidence="9" key="1">
    <citation type="submission" date="2024-06" db="EMBL/GenBank/DDBJ databases">
        <title>Complete Genome Sequence of mouse commensal type strain Neisseria musculi.</title>
        <authorList>
            <person name="Thapa E."/>
            <person name="Aluvathingal J."/>
            <person name="Nadendla S."/>
            <person name="Mehta A."/>
            <person name="Tettelin H."/>
            <person name="Weyand N.J."/>
        </authorList>
    </citation>
    <scope>NUCLEOTIDE SEQUENCE</scope>
    <source>
        <strain evidence="9">NW831</strain>
    </source>
</reference>
<evidence type="ECO:0000259" key="8">
    <source>
        <dbReference type="SMART" id="SM00849"/>
    </source>
</evidence>
<dbReference type="KEGG" id="nmus:H7A79_1192"/>
<feature type="binding site" evidence="7">
    <location>
        <position position="171"/>
    </location>
    <ligand>
        <name>Zn(2+)</name>
        <dbReference type="ChEBI" id="CHEBI:29105"/>
        <label>2</label>
    </ligand>
</feature>
<feature type="binding site" evidence="7">
    <location>
        <position position="57"/>
    </location>
    <ligand>
        <name>Zn(2+)</name>
        <dbReference type="ChEBI" id="CHEBI:29105"/>
        <label>1</label>
    </ligand>
</feature>
<dbReference type="InterPro" id="IPR050110">
    <property type="entry name" value="Glyoxalase_II_hydrolase"/>
</dbReference>
<keyword evidence="5 7" id="KW-0378">Hydrolase</keyword>